<name>A0A4Y8RIL9_9HYPH</name>
<gene>
    <name evidence="1" type="ORF">E3C22_10600</name>
</gene>
<dbReference type="Proteomes" id="UP000298179">
    <property type="component" value="Unassembled WGS sequence"/>
</dbReference>
<dbReference type="EMBL" id="SOZD01000003">
    <property type="protein sequence ID" value="TFF22898.1"/>
    <property type="molecule type" value="Genomic_DNA"/>
</dbReference>
<protein>
    <recommendedName>
        <fullName evidence="3">DUF1127 domain-containing protein</fullName>
    </recommendedName>
</protein>
<organism evidence="1 2">
    <name type="scientific">Jiella endophytica</name>
    <dbReference type="NCBI Taxonomy" id="2558362"/>
    <lineage>
        <taxon>Bacteria</taxon>
        <taxon>Pseudomonadati</taxon>
        <taxon>Pseudomonadota</taxon>
        <taxon>Alphaproteobacteria</taxon>
        <taxon>Hyphomicrobiales</taxon>
        <taxon>Aurantimonadaceae</taxon>
        <taxon>Jiella</taxon>
    </lineage>
</organism>
<proteinExistence type="predicted"/>
<dbReference type="RefSeq" id="WP_134761999.1">
    <property type="nucleotide sequence ID" value="NZ_SOZD01000003.1"/>
</dbReference>
<keyword evidence="2" id="KW-1185">Reference proteome</keyword>
<reference evidence="1 2" key="1">
    <citation type="submission" date="2019-03" db="EMBL/GenBank/DDBJ databases">
        <title>Jiella endophytica sp. nov., a novel endophytic bacterium isolated from root of Ficus microcarpa Linn. f.</title>
        <authorList>
            <person name="Tuo L."/>
        </authorList>
    </citation>
    <scope>NUCLEOTIDE SEQUENCE [LARGE SCALE GENOMIC DNA]</scope>
    <source>
        <strain evidence="1 2">CBS5Q-3</strain>
    </source>
</reference>
<sequence>MTWLSLAGRAMLRAVERMVSARHRKKRIVLSPGSTPPSLLRDIGLLDGRDGAERGCRRR</sequence>
<evidence type="ECO:0000313" key="1">
    <source>
        <dbReference type="EMBL" id="TFF22898.1"/>
    </source>
</evidence>
<comment type="caution">
    <text evidence="1">The sequence shown here is derived from an EMBL/GenBank/DDBJ whole genome shotgun (WGS) entry which is preliminary data.</text>
</comment>
<accession>A0A4Y8RIL9</accession>
<evidence type="ECO:0000313" key="2">
    <source>
        <dbReference type="Proteomes" id="UP000298179"/>
    </source>
</evidence>
<evidence type="ECO:0008006" key="3">
    <source>
        <dbReference type="Google" id="ProtNLM"/>
    </source>
</evidence>
<dbReference type="AlphaFoldDB" id="A0A4Y8RIL9"/>